<dbReference type="eggNOG" id="COG0445">
    <property type="taxonomic scope" value="Bacteria"/>
</dbReference>
<evidence type="ECO:0000256" key="10">
    <source>
        <dbReference type="ARBA" id="ARBA00025948"/>
    </source>
</evidence>
<dbReference type="Gene3D" id="1.10.150.570">
    <property type="entry name" value="GidA associated domain, C-terminal subdomain"/>
    <property type="match status" value="1"/>
</dbReference>
<comment type="caution">
    <text evidence="12">Lacks conserved residue(s) required for the propagation of feature annotation.</text>
</comment>
<evidence type="ECO:0000256" key="12">
    <source>
        <dbReference type="HAMAP-Rule" id="MF_00129"/>
    </source>
</evidence>
<dbReference type="Pfam" id="PF13932">
    <property type="entry name" value="SAM_GIDA_C"/>
    <property type="match status" value="1"/>
</dbReference>
<comment type="cofactor">
    <cofactor evidence="1 12">
        <name>FAD</name>
        <dbReference type="ChEBI" id="CHEBI:57692"/>
    </cofactor>
</comment>
<evidence type="ECO:0000256" key="4">
    <source>
        <dbReference type="ARBA" id="ARBA00020461"/>
    </source>
</evidence>
<dbReference type="SMART" id="SM01228">
    <property type="entry name" value="GIDA_assoc_3"/>
    <property type="match status" value="1"/>
</dbReference>
<dbReference type="PROSITE" id="PS01281">
    <property type="entry name" value="GIDA_2"/>
    <property type="match status" value="1"/>
</dbReference>
<proteinExistence type="inferred from homology"/>
<sequence>MTLEYDIIVIGGGHAGCEAASAAARLGSRTLLLTMDMAKMASMSCNPAVGGVAKGQIVREIDALGGQMGRITDLTAIQFRMLNRSKGAAMWSPRAQCDKTRFSEEWRHTLENTLNLYIWQDAATELLFDTSATKPRVTGVRTRMGIEFACKAVILTAGTFLDGLMHCGTSHAEGGRAGDAASHGITESLLAIGFETGRMKTGTPARLDARTIDFEILEPQYGDEKPSKFSFSPDTQPVKDQLPCFLVYTSAEVHDILRTGFDRSPLFNGTITGIGPRYCPSIEDKLRTFADKDQHQLFLEPEGRSTNEYYLNGFSSSLPWEIQLEALHKIRGFEDLHIYRPGYAIEYDYFPPTQLHHSLETKLVSALYFAGQVNGTTGYEEAAAQGLMAGINAHRMLKGEEAVVLQRDEAYIGVLIDDLVTKGVDEPYRMFTSRAEYRILLRQDNADIRLTPIGYKIGLITQKRYDYFVKKNTLVESLISFARQQSIKAAEINDYLKAINSEPLSQGRKLYDILMRNNVSFDSLQAVLPKLRKFIETNRMEEEVIEEAEIQIKYKGYIEREKFIAEKLHRLENIRIPVDFDFHSMNSLTIEARQKLSRIRPENIGQASRIPGVSPADVNILLVKFGR</sequence>
<dbReference type="InterPro" id="IPR026904">
    <property type="entry name" value="MnmG_C"/>
</dbReference>
<evidence type="ECO:0000313" key="15">
    <source>
        <dbReference type="Proteomes" id="UP000195772"/>
    </source>
</evidence>
<dbReference type="InterPro" id="IPR047001">
    <property type="entry name" value="MnmG_C_subdom"/>
</dbReference>
<dbReference type="NCBIfam" id="TIGR00136">
    <property type="entry name" value="mnmG_gidA"/>
    <property type="match status" value="1"/>
</dbReference>
<evidence type="ECO:0000256" key="3">
    <source>
        <dbReference type="ARBA" id="ARBA00007653"/>
    </source>
</evidence>
<dbReference type="PANTHER" id="PTHR11806">
    <property type="entry name" value="GLUCOSE INHIBITED DIVISION PROTEIN A"/>
    <property type="match status" value="1"/>
</dbReference>
<dbReference type="AlphaFoldDB" id="A0A1Y3QT73"/>
<dbReference type="SUPFAM" id="SSF51905">
    <property type="entry name" value="FAD/NAD(P)-binding domain"/>
    <property type="match status" value="1"/>
</dbReference>
<dbReference type="GO" id="GO:0005829">
    <property type="term" value="C:cytosol"/>
    <property type="evidence" value="ECO:0007669"/>
    <property type="project" value="TreeGrafter"/>
</dbReference>
<feature type="domain" description="tRNA uridine 5-carboxymethylaminomethyl modification enzyme C-terminal subdomain" evidence="13">
    <location>
        <begin position="552"/>
        <end position="623"/>
    </location>
</feature>
<dbReference type="OrthoDB" id="9815560at2"/>
<gene>
    <name evidence="12" type="primary">mnmG</name>
    <name evidence="12" type="synonym">gidA</name>
    <name evidence="14" type="ORF">B5G41_09990</name>
</gene>
<dbReference type="Gene3D" id="1.10.10.1800">
    <property type="entry name" value="tRNA uridine 5-carboxymethylaminomethyl modification enzyme MnmG/GidA"/>
    <property type="match status" value="1"/>
</dbReference>
<comment type="caution">
    <text evidence="14">The sequence shown here is derived from an EMBL/GenBank/DDBJ whole genome shotgun (WGS) entry which is preliminary data.</text>
</comment>
<evidence type="ECO:0000259" key="13">
    <source>
        <dbReference type="SMART" id="SM01228"/>
    </source>
</evidence>
<dbReference type="InterPro" id="IPR040131">
    <property type="entry name" value="MnmG_N"/>
</dbReference>
<dbReference type="FunFam" id="3.50.50.60:FF:000002">
    <property type="entry name" value="tRNA uridine 5-carboxymethylaminomethyl modification enzyme MnmG"/>
    <property type="match status" value="1"/>
</dbReference>
<evidence type="ECO:0000256" key="1">
    <source>
        <dbReference type="ARBA" id="ARBA00001974"/>
    </source>
</evidence>
<dbReference type="GO" id="GO:0002098">
    <property type="term" value="P:tRNA wobble uridine modification"/>
    <property type="evidence" value="ECO:0007669"/>
    <property type="project" value="InterPro"/>
</dbReference>
<comment type="similarity">
    <text evidence="3 12">Belongs to the MnmG family.</text>
</comment>
<protein>
    <recommendedName>
        <fullName evidence="4 12">tRNA uridine 5-carboxymethylaminomethyl modification enzyme MnmG</fullName>
    </recommendedName>
    <alternativeName>
        <fullName evidence="11 12">Glucose-inhibited division protein A</fullName>
    </alternativeName>
</protein>
<keyword evidence="8 12" id="KW-0274">FAD</keyword>
<dbReference type="InterPro" id="IPR044920">
    <property type="entry name" value="MnmG_C_subdom_sf"/>
</dbReference>
<dbReference type="InterPro" id="IPR002218">
    <property type="entry name" value="MnmG-rel"/>
</dbReference>
<evidence type="ECO:0000256" key="7">
    <source>
        <dbReference type="ARBA" id="ARBA00022694"/>
    </source>
</evidence>
<dbReference type="Proteomes" id="UP000195772">
    <property type="component" value="Unassembled WGS sequence"/>
</dbReference>
<name>A0A1Y3QT73_9BACT</name>
<dbReference type="FunFam" id="1.10.10.1800:FF:000003">
    <property type="entry name" value="tRNA uridine 5-carboxymethylaminomethyl modification enzyme MnmG"/>
    <property type="match status" value="1"/>
</dbReference>
<dbReference type="GO" id="GO:0030488">
    <property type="term" value="P:tRNA methylation"/>
    <property type="evidence" value="ECO:0007669"/>
    <property type="project" value="TreeGrafter"/>
</dbReference>
<dbReference type="Pfam" id="PF01134">
    <property type="entry name" value="GIDA"/>
    <property type="match status" value="1"/>
</dbReference>
<comment type="subcellular location">
    <subcellularLocation>
        <location evidence="12">Cytoplasm</location>
    </subcellularLocation>
</comment>
<dbReference type="PROSITE" id="PS01280">
    <property type="entry name" value="GIDA_1"/>
    <property type="match status" value="1"/>
</dbReference>
<keyword evidence="7 12" id="KW-0819">tRNA processing</keyword>
<dbReference type="EMBL" id="NFHB01000006">
    <property type="protein sequence ID" value="OUN02853.1"/>
    <property type="molecule type" value="Genomic_DNA"/>
</dbReference>
<evidence type="ECO:0000256" key="11">
    <source>
        <dbReference type="ARBA" id="ARBA00031800"/>
    </source>
</evidence>
<evidence type="ECO:0000256" key="2">
    <source>
        <dbReference type="ARBA" id="ARBA00003717"/>
    </source>
</evidence>
<keyword evidence="6 12" id="KW-0285">Flavoprotein</keyword>
<evidence type="ECO:0000256" key="8">
    <source>
        <dbReference type="ARBA" id="ARBA00022827"/>
    </source>
</evidence>
<evidence type="ECO:0000256" key="5">
    <source>
        <dbReference type="ARBA" id="ARBA00022490"/>
    </source>
</evidence>
<dbReference type="Pfam" id="PF21680">
    <property type="entry name" value="GIDA_C_1st"/>
    <property type="match status" value="1"/>
</dbReference>
<dbReference type="HAMAP" id="MF_00129">
    <property type="entry name" value="MnmG_GidA"/>
    <property type="match status" value="1"/>
</dbReference>
<keyword evidence="9 12" id="KW-0520">NAD</keyword>
<reference evidence="15" key="1">
    <citation type="submission" date="2017-04" db="EMBL/GenBank/DDBJ databases">
        <title>Function of individual gut microbiota members based on whole genome sequencing of pure cultures obtained from chicken caecum.</title>
        <authorList>
            <person name="Medvecky M."/>
            <person name="Cejkova D."/>
            <person name="Polansky O."/>
            <person name="Karasova D."/>
            <person name="Kubasova T."/>
            <person name="Cizek A."/>
            <person name="Rychlik I."/>
        </authorList>
    </citation>
    <scope>NUCLEOTIDE SEQUENCE [LARGE SCALE GENOMIC DNA]</scope>
    <source>
        <strain evidence="15">An90</strain>
    </source>
</reference>
<evidence type="ECO:0000313" key="14">
    <source>
        <dbReference type="EMBL" id="OUN02853.1"/>
    </source>
</evidence>
<dbReference type="InterPro" id="IPR020595">
    <property type="entry name" value="MnmG-rel_CS"/>
</dbReference>
<organism evidence="14 15">
    <name type="scientific">Alistipes onderdonkii</name>
    <dbReference type="NCBI Taxonomy" id="328813"/>
    <lineage>
        <taxon>Bacteria</taxon>
        <taxon>Pseudomonadati</taxon>
        <taxon>Bacteroidota</taxon>
        <taxon>Bacteroidia</taxon>
        <taxon>Bacteroidales</taxon>
        <taxon>Rikenellaceae</taxon>
        <taxon>Alistipes</taxon>
    </lineage>
</organism>
<dbReference type="GO" id="GO:0050660">
    <property type="term" value="F:flavin adenine dinucleotide binding"/>
    <property type="evidence" value="ECO:0007669"/>
    <property type="project" value="UniProtKB-UniRule"/>
</dbReference>
<accession>A0A1Y3QT73</accession>
<dbReference type="RefSeq" id="WP_087402711.1">
    <property type="nucleotide sequence ID" value="NZ_NFHB01000006.1"/>
</dbReference>
<feature type="binding site" evidence="12">
    <location>
        <begin position="275"/>
        <end position="289"/>
    </location>
    <ligand>
        <name>NAD(+)</name>
        <dbReference type="ChEBI" id="CHEBI:57540"/>
    </ligand>
</feature>
<comment type="subunit">
    <text evidence="10 12">Homodimer. Heterotetramer of two MnmE and two MnmG subunits.</text>
</comment>
<dbReference type="Gene3D" id="3.50.50.60">
    <property type="entry name" value="FAD/NAD(P)-binding domain"/>
    <property type="match status" value="2"/>
</dbReference>
<dbReference type="InterPro" id="IPR049312">
    <property type="entry name" value="GIDA_C_N"/>
</dbReference>
<feature type="binding site" evidence="12">
    <location>
        <begin position="11"/>
        <end position="16"/>
    </location>
    <ligand>
        <name>FAD</name>
        <dbReference type="ChEBI" id="CHEBI:57692"/>
    </ligand>
</feature>
<evidence type="ECO:0000256" key="9">
    <source>
        <dbReference type="ARBA" id="ARBA00023027"/>
    </source>
</evidence>
<comment type="function">
    <text evidence="2 12">NAD-binding protein involved in the addition of a carboxymethylaminomethyl (cmnm) group at the wobble position (U34) of certain tRNAs, forming tRNA-cmnm(5)s(2)U34.</text>
</comment>
<evidence type="ECO:0000256" key="6">
    <source>
        <dbReference type="ARBA" id="ARBA00022630"/>
    </source>
</evidence>
<dbReference type="PANTHER" id="PTHR11806:SF0">
    <property type="entry name" value="PROTEIN MTO1 HOMOLOG, MITOCHONDRIAL"/>
    <property type="match status" value="1"/>
</dbReference>
<dbReference type="InterPro" id="IPR036188">
    <property type="entry name" value="FAD/NAD-bd_sf"/>
</dbReference>
<dbReference type="FunFam" id="1.10.150.570:FF:000001">
    <property type="entry name" value="tRNA uridine 5-carboxymethylaminomethyl modification enzyme MnmG"/>
    <property type="match status" value="1"/>
</dbReference>
<keyword evidence="5 12" id="KW-0963">Cytoplasm</keyword>
<dbReference type="InterPro" id="IPR004416">
    <property type="entry name" value="MnmG"/>
</dbReference>